<dbReference type="InterPro" id="IPR053269">
    <property type="entry name" value="Asp-Met_ligase"/>
</dbReference>
<gene>
    <name evidence="1" type="ORF">N7460_007391</name>
</gene>
<dbReference type="Proteomes" id="UP001219568">
    <property type="component" value="Unassembled WGS sequence"/>
</dbReference>
<accession>A0AAD6N7T2</accession>
<sequence>MLARINQESYSHNPCSLVLQRYIAWKVVAILLFVTTQARPGFIACCKQTMSTKGDWIGASISYRDQADLKQEYVGIIDKAAGLLHQEGYHGPAGIDVITDRLGD</sequence>
<name>A0AAD6N7T2_PENCN</name>
<reference evidence="1" key="1">
    <citation type="journal article" date="2023" name="IMA Fungus">
        <title>Comparative genomic study of the Penicillium genus elucidates a diverse pangenome and 15 lateral gene transfer events.</title>
        <authorList>
            <person name="Petersen C."/>
            <person name="Sorensen T."/>
            <person name="Nielsen M.R."/>
            <person name="Sondergaard T.E."/>
            <person name="Sorensen J.L."/>
            <person name="Fitzpatrick D.A."/>
            <person name="Frisvad J.C."/>
            <person name="Nielsen K.L."/>
        </authorList>
    </citation>
    <scope>NUCLEOTIDE SEQUENCE</scope>
    <source>
        <strain evidence="1">IBT 15450</strain>
    </source>
</reference>
<dbReference type="AlphaFoldDB" id="A0AAD6N7T2"/>
<dbReference type="PANTHER" id="PTHR37018">
    <property type="entry name" value="CULTURE SPECIFIC PROTEIN, PUTATIVE (AFU_ORTHOLOGUE AFUA_2G00130)-RELATED"/>
    <property type="match status" value="1"/>
</dbReference>
<evidence type="ECO:0000313" key="2">
    <source>
        <dbReference type="Proteomes" id="UP001219568"/>
    </source>
</evidence>
<evidence type="ECO:0000313" key="1">
    <source>
        <dbReference type="EMBL" id="KAJ6038674.1"/>
    </source>
</evidence>
<reference evidence="1" key="2">
    <citation type="submission" date="2023-01" db="EMBL/GenBank/DDBJ databases">
        <authorList>
            <person name="Petersen C."/>
        </authorList>
    </citation>
    <scope>NUCLEOTIDE SEQUENCE</scope>
    <source>
        <strain evidence="1">IBT 15450</strain>
    </source>
</reference>
<organism evidence="1 2">
    <name type="scientific">Penicillium canescens</name>
    <dbReference type="NCBI Taxonomy" id="5083"/>
    <lineage>
        <taxon>Eukaryota</taxon>
        <taxon>Fungi</taxon>
        <taxon>Dikarya</taxon>
        <taxon>Ascomycota</taxon>
        <taxon>Pezizomycotina</taxon>
        <taxon>Eurotiomycetes</taxon>
        <taxon>Eurotiomycetidae</taxon>
        <taxon>Eurotiales</taxon>
        <taxon>Aspergillaceae</taxon>
        <taxon>Penicillium</taxon>
    </lineage>
</organism>
<comment type="caution">
    <text evidence="1">The sequence shown here is derived from an EMBL/GenBank/DDBJ whole genome shotgun (WGS) entry which is preliminary data.</text>
</comment>
<keyword evidence="2" id="KW-1185">Reference proteome</keyword>
<dbReference type="Gene3D" id="3.30.470.20">
    <property type="entry name" value="ATP-grasp fold, B domain"/>
    <property type="match status" value="1"/>
</dbReference>
<dbReference type="PANTHER" id="PTHR37018:SF1">
    <property type="entry name" value="CULTURE SPECIFIC PROTEIN, PUTATIVE (AFU_ORTHOLOGUE AFUA_2G00130)-RELATED"/>
    <property type="match status" value="1"/>
</dbReference>
<dbReference type="EMBL" id="JAQJZL010000008">
    <property type="protein sequence ID" value="KAJ6038674.1"/>
    <property type="molecule type" value="Genomic_DNA"/>
</dbReference>
<protein>
    <submittedName>
        <fullName evidence="1">Solid-state culture specific protein</fullName>
    </submittedName>
</protein>
<proteinExistence type="predicted"/>